<dbReference type="EC" id="2.4.-.-" evidence="7"/>
<dbReference type="SUPFAM" id="SSF53448">
    <property type="entry name" value="Nucleotide-diphospho-sugar transferases"/>
    <property type="match status" value="1"/>
</dbReference>
<keyword evidence="2" id="KW-1003">Cell membrane</keyword>
<evidence type="ECO:0000313" key="8">
    <source>
        <dbReference type="Proteomes" id="UP001566476"/>
    </source>
</evidence>
<dbReference type="Proteomes" id="UP001566476">
    <property type="component" value="Unassembled WGS sequence"/>
</dbReference>
<keyword evidence="6" id="KW-0812">Transmembrane</keyword>
<protein>
    <submittedName>
        <fullName evidence="7">Glycosyltransferase</fullName>
        <ecNumber evidence="7">2.4.-.-</ecNumber>
    </submittedName>
</protein>
<keyword evidence="6" id="KW-1133">Transmembrane helix</keyword>
<dbReference type="GO" id="GO:0016757">
    <property type="term" value="F:glycosyltransferase activity"/>
    <property type="evidence" value="ECO:0007669"/>
    <property type="project" value="UniProtKB-KW"/>
</dbReference>
<gene>
    <name evidence="7" type="ORF">AB2L28_20680</name>
</gene>
<accession>A0ABV4I7J1</accession>
<name>A0ABV4I7J1_9ACTN</name>
<dbReference type="EMBL" id="JBGGTQ010000017">
    <property type="protein sequence ID" value="MEZ0494660.1"/>
    <property type="molecule type" value="Genomic_DNA"/>
</dbReference>
<dbReference type="InterPro" id="IPR029044">
    <property type="entry name" value="Nucleotide-diphossugar_trans"/>
</dbReference>
<evidence type="ECO:0000313" key="7">
    <source>
        <dbReference type="EMBL" id="MEZ0494660.1"/>
    </source>
</evidence>
<dbReference type="Pfam" id="PF13641">
    <property type="entry name" value="Glyco_tranf_2_3"/>
    <property type="match status" value="1"/>
</dbReference>
<keyword evidence="8" id="KW-1185">Reference proteome</keyword>
<evidence type="ECO:0000256" key="2">
    <source>
        <dbReference type="ARBA" id="ARBA00022475"/>
    </source>
</evidence>
<feature type="transmembrane region" description="Helical" evidence="6">
    <location>
        <begin position="12"/>
        <end position="28"/>
    </location>
</feature>
<reference evidence="7 8" key="1">
    <citation type="submission" date="2024-07" db="EMBL/GenBank/DDBJ databases">
        <authorList>
            <person name="Thanompreechachai J."/>
            <person name="Duangmal K."/>
        </authorList>
    </citation>
    <scope>NUCLEOTIDE SEQUENCE [LARGE SCALE GENOMIC DNA]</scope>
    <source>
        <strain evidence="7 8">TBRC 1896</strain>
    </source>
</reference>
<evidence type="ECO:0000256" key="1">
    <source>
        <dbReference type="ARBA" id="ARBA00004236"/>
    </source>
</evidence>
<feature type="transmembrane region" description="Helical" evidence="6">
    <location>
        <begin position="312"/>
        <end position="334"/>
    </location>
</feature>
<keyword evidence="3 7" id="KW-0328">Glycosyltransferase</keyword>
<evidence type="ECO:0000256" key="4">
    <source>
        <dbReference type="ARBA" id="ARBA00022679"/>
    </source>
</evidence>
<dbReference type="RefSeq" id="WP_370720891.1">
    <property type="nucleotide sequence ID" value="NZ_JBGGTQ010000017.1"/>
</dbReference>
<comment type="caution">
    <text evidence="7">The sequence shown here is derived from an EMBL/GenBank/DDBJ whole genome shotgun (WGS) entry which is preliminary data.</text>
</comment>
<evidence type="ECO:0000256" key="6">
    <source>
        <dbReference type="SAM" id="Phobius"/>
    </source>
</evidence>
<feature type="transmembrane region" description="Helical" evidence="6">
    <location>
        <begin position="354"/>
        <end position="377"/>
    </location>
</feature>
<comment type="subcellular location">
    <subcellularLocation>
        <location evidence="1">Cell membrane</location>
    </subcellularLocation>
</comment>
<keyword evidence="5 6" id="KW-0472">Membrane</keyword>
<keyword evidence="4 7" id="KW-0808">Transferase</keyword>
<evidence type="ECO:0000256" key="3">
    <source>
        <dbReference type="ARBA" id="ARBA00022676"/>
    </source>
</evidence>
<dbReference type="PANTHER" id="PTHR22913">
    <property type="entry name" value="HYALURONAN SYNTHASE"/>
    <property type="match status" value="1"/>
</dbReference>
<proteinExistence type="predicted"/>
<dbReference type="PANTHER" id="PTHR22913:SF12">
    <property type="entry name" value="MANNURONAN SYNTHASE"/>
    <property type="match status" value="1"/>
</dbReference>
<evidence type="ECO:0000256" key="5">
    <source>
        <dbReference type="ARBA" id="ARBA00023136"/>
    </source>
</evidence>
<sequence>MSLALFSGQNHWIPLGIIGVLSWSVWFVRRWMSHHRYRPVVNGYRTTTSVVVPVYREDARVLERCLRTWLRDSPTEVILVVDDRDTEVLEHLARLDLPRVRVIPFRHSGKRGALGVGIRAATSEVLVFADSDTEWRPGLLDAVQMPFVDPRVGGVGTRQHVHLPGSDLCRRVAYWLLNTRYLDYVPAASIRGGVPCLSGRTAAYRRSAVVPVVGALEEEMFLGRRCVAGDDGRLTWLVLASGFRTVHQDTAEADSMFPDDWKAFVRQRVRWSRNSYRCYLTAIVQGWLWRTPFITQVTVMQILLTPFTMGAAVFYGFQWALGGGVLAAVVMLTWGVLGRALRAFSHLRENPRDLAIAPLMALVIAVIALPIKVLAFVTMNKQGWLTRTDDGRVAGQAEIVVPAPRTVDLVALEKEAGARRVE</sequence>
<organism evidence="7 8">
    <name type="scientific">Kineococcus mangrovi</name>
    <dbReference type="NCBI Taxonomy" id="1660183"/>
    <lineage>
        <taxon>Bacteria</taxon>
        <taxon>Bacillati</taxon>
        <taxon>Actinomycetota</taxon>
        <taxon>Actinomycetes</taxon>
        <taxon>Kineosporiales</taxon>
        <taxon>Kineosporiaceae</taxon>
        <taxon>Kineococcus</taxon>
    </lineage>
</organism>
<dbReference type="Gene3D" id="3.90.550.10">
    <property type="entry name" value="Spore Coat Polysaccharide Biosynthesis Protein SpsA, Chain A"/>
    <property type="match status" value="1"/>
</dbReference>